<feature type="transmembrane region" description="Helical" evidence="1">
    <location>
        <begin position="173"/>
        <end position="191"/>
    </location>
</feature>
<dbReference type="RefSeq" id="WP_345202900.1">
    <property type="nucleotide sequence ID" value="NZ_BAABHX010000003.1"/>
</dbReference>
<name>A0ABP9M9H2_9FLAO</name>
<feature type="transmembrane region" description="Helical" evidence="1">
    <location>
        <begin position="47"/>
        <end position="68"/>
    </location>
</feature>
<evidence type="ECO:0000313" key="2">
    <source>
        <dbReference type="EMBL" id="GAA5091488.1"/>
    </source>
</evidence>
<sequence length="247" mass="27933">MNDINKLGKMTEIIGKFLFGLLVAIIIVVAFAMQLTKYQNNGLSEKIAVMIGTLLCMVILIFILRLIFKPIYNLNSEIQLIKEGKLDPQSFKTKWLISLICSAIVSILPILPSFGLSIIIMLPQFLLLYKSNKSLNQQSNLSYFKDASNQAGRFIHNKSSFRVNFKNMTKQEYLVLILIVGIVIGLFLGYITGENQYFNAIGNRINVSNVNDNSVKVFKFNYLLFFCGFIISSGLSYLLISIKSKKQ</sequence>
<dbReference type="Proteomes" id="UP001500353">
    <property type="component" value="Unassembled WGS sequence"/>
</dbReference>
<feature type="transmembrane region" description="Helical" evidence="1">
    <location>
        <begin position="13"/>
        <end position="35"/>
    </location>
</feature>
<evidence type="ECO:0000313" key="3">
    <source>
        <dbReference type="Proteomes" id="UP001500353"/>
    </source>
</evidence>
<protein>
    <recommendedName>
        <fullName evidence="4">Permease</fullName>
    </recommendedName>
</protein>
<evidence type="ECO:0000256" key="1">
    <source>
        <dbReference type="SAM" id="Phobius"/>
    </source>
</evidence>
<dbReference type="EMBL" id="BAABHX010000003">
    <property type="protein sequence ID" value="GAA5091488.1"/>
    <property type="molecule type" value="Genomic_DNA"/>
</dbReference>
<reference evidence="3" key="1">
    <citation type="journal article" date="2019" name="Int. J. Syst. Evol. Microbiol.">
        <title>The Global Catalogue of Microorganisms (GCM) 10K type strain sequencing project: providing services to taxonomists for standard genome sequencing and annotation.</title>
        <authorList>
            <consortium name="The Broad Institute Genomics Platform"/>
            <consortium name="The Broad Institute Genome Sequencing Center for Infectious Disease"/>
            <person name="Wu L."/>
            <person name="Ma J."/>
        </authorList>
    </citation>
    <scope>NUCLEOTIDE SEQUENCE [LARGE SCALE GENOMIC DNA]</scope>
    <source>
        <strain evidence="3">JCM 18019</strain>
    </source>
</reference>
<keyword evidence="1" id="KW-0812">Transmembrane</keyword>
<feature type="transmembrane region" description="Helical" evidence="1">
    <location>
        <begin position="220"/>
        <end position="240"/>
    </location>
</feature>
<organism evidence="2 3">
    <name type="scientific">Chryseobacterium ginsengisoli</name>
    <dbReference type="NCBI Taxonomy" id="363853"/>
    <lineage>
        <taxon>Bacteria</taxon>
        <taxon>Pseudomonadati</taxon>
        <taxon>Bacteroidota</taxon>
        <taxon>Flavobacteriia</taxon>
        <taxon>Flavobacteriales</taxon>
        <taxon>Weeksellaceae</taxon>
        <taxon>Chryseobacterium group</taxon>
        <taxon>Chryseobacterium</taxon>
    </lineage>
</organism>
<keyword evidence="1" id="KW-1133">Transmembrane helix</keyword>
<accession>A0ABP9M9H2</accession>
<gene>
    <name evidence="2" type="ORF">GCM10023210_18930</name>
</gene>
<feature type="transmembrane region" description="Helical" evidence="1">
    <location>
        <begin position="95"/>
        <end position="128"/>
    </location>
</feature>
<evidence type="ECO:0008006" key="4">
    <source>
        <dbReference type="Google" id="ProtNLM"/>
    </source>
</evidence>
<keyword evidence="1" id="KW-0472">Membrane</keyword>
<keyword evidence="3" id="KW-1185">Reference proteome</keyword>
<comment type="caution">
    <text evidence="2">The sequence shown here is derived from an EMBL/GenBank/DDBJ whole genome shotgun (WGS) entry which is preliminary data.</text>
</comment>
<proteinExistence type="predicted"/>